<feature type="transmembrane region" description="Helical" evidence="1">
    <location>
        <begin position="45"/>
        <end position="62"/>
    </location>
</feature>
<feature type="transmembrane region" description="Helical" evidence="1">
    <location>
        <begin position="302"/>
        <end position="330"/>
    </location>
</feature>
<organism evidence="2 3">
    <name type="scientific">Mesosutterella faecium</name>
    <dbReference type="NCBI Taxonomy" id="2925194"/>
    <lineage>
        <taxon>Bacteria</taxon>
        <taxon>Pseudomonadati</taxon>
        <taxon>Pseudomonadota</taxon>
        <taxon>Betaproteobacteria</taxon>
        <taxon>Burkholderiales</taxon>
        <taxon>Sutterellaceae</taxon>
        <taxon>Mesosutterella</taxon>
    </lineage>
</organism>
<feature type="transmembrane region" description="Helical" evidence="1">
    <location>
        <begin position="199"/>
        <end position="221"/>
    </location>
</feature>
<comment type="caution">
    <text evidence="2">The sequence shown here is derived from an EMBL/GenBank/DDBJ whole genome shotgun (WGS) entry which is preliminary data.</text>
</comment>
<evidence type="ECO:0000313" key="3">
    <source>
        <dbReference type="Proteomes" id="UP001165481"/>
    </source>
</evidence>
<gene>
    <name evidence="2" type="ORF">MUN46_009800</name>
</gene>
<keyword evidence="3" id="KW-1185">Reference proteome</keyword>
<accession>A0ABT7ISH4</accession>
<feature type="transmembrane region" description="Helical" evidence="1">
    <location>
        <begin position="367"/>
        <end position="387"/>
    </location>
</feature>
<protein>
    <recommendedName>
        <fullName evidence="4">Divalent metal cation transporter</fullName>
    </recommendedName>
</protein>
<evidence type="ECO:0008006" key="4">
    <source>
        <dbReference type="Google" id="ProtNLM"/>
    </source>
</evidence>
<name>A0ABT7ISH4_9BURK</name>
<keyword evidence="1" id="KW-0472">Membrane</keyword>
<feature type="transmembrane region" description="Helical" evidence="1">
    <location>
        <begin position="342"/>
        <end position="360"/>
    </location>
</feature>
<dbReference type="EMBL" id="JAKZJU020000001">
    <property type="protein sequence ID" value="MDL2060227.1"/>
    <property type="molecule type" value="Genomic_DNA"/>
</dbReference>
<proteinExistence type="predicted"/>
<feature type="transmembrane region" description="Helical" evidence="1">
    <location>
        <begin position="157"/>
        <end position="179"/>
    </location>
</feature>
<feature type="transmembrane region" description="Helical" evidence="1">
    <location>
        <begin position="407"/>
        <end position="427"/>
    </location>
</feature>
<reference evidence="2" key="1">
    <citation type="submission" date="2023-03" db="EMBL/GenBank/DDBJ databases">
        <title>Mesosutterella sp. nov. isolated from porcine feces.</title>
        <authorList>
            <person name="Yu S."/>
        </authorList>
    </citation>
    <scope>NUCLEOTIDE SEQUENCE</scope>
    <source>
        <strain evidence="2">AGMB02718</strain>
    </source>
</reference>
<dbReference type="Proteomes" id="UP001165481">
    <property type="component" value="Unassembled WGS sequence"/>
</dbReference>
<feature type="transmembrane region" description="Helical" evidence="1">
    <location>
        <begin position="242"/>
        <end position="267"/>
    </location>
</feature>
<keyword evidence="1" id="KW-0812">Transmembrane</keyword>
<feature type="transmembrane region" description="Helical" evidence="1">
    <location>
        <begin position="92"/>
        <end position="119"/>
    </location>
</feature>
<dbReference type="RefSeq" id="WP_243377040.1">
    <property type="nucleotide sequence ID" value="NZ_JAKZJU020000001.1"/>
</dbReference>
<sequence>MPQQQHLENINPISFRELVRTLGPGIMAASAAIGGSHLVSSTQAGALFGFALVGFILLINFMKYPFFRAGPTWTMATGDELIAGYAKLGRGWVWLVWALMAYGGFTSTAACCVFSAGILHYMFPVIPMPVCSVLVMVSCAAVIMIGRFKLLSEVSKLLVALLSFVTVLAVAILLCSVNGDGVSYLAAASSRPAVSPWNLAGLGFLVMLTGWMPCPLDITLIQSSWIRRQKSLMPVSRAGAFFDFNTGFIVTALLAAVFCVLGALVMFGAYQKPIMQGGGFTSQLIDLYAASIGRWSIPFMSLMAFACIWGSTVTVMDGYARVCAVAQLYLKGNPNGDYRPGMNFWIAFEFLAGLALIFFFKNEMIALLKFAMICAFCTTPILAAVNFHLMTGNFLPKEWRYGQVLKVWGWAGLIFLFGFLGVFLAWFSGLLH</sequence>
<feature type="transmembrane region" description="Helical" evidence="1">
    <location>
        <begin position="125"/>
        <end position="145"/>
    </location>
</feature>
<evidence type="ECO:0000313" key="2">
    <source>
        <dbReference type="EMBL" id="MDL2060227.1"/>
    </source>
</evidence>
<keyword evidence="1" id="KW-1133">Transmembrane helix</keyword>
<evidence type="ECO:0000256" key="1">
    <source>
        <dbReference type="SAM" id="Phobius"/>
    </source>
</evidence>